<dbReference type="GO" id="GO:0005886">
    <property type="term" value="C:plasma membrane"/>
    <property type="evidence" value="ECO:0007669"/>
    <property type="project" value="UniProtKB-SubCell"/>
</dbReference>
<dbReference type="InterPro" id="IPR011014">
    <property type="entry name" value="MscS_channel_TM-2"/>
</dbReference>
<dbReference type="SUPFAM" id="SSF82689">
    <property type="entry name" value="Mechanosensitive channel protein MscS (YggB), C-terminal domain"/>
    <property type="match status" value="1"/>
</dbReference>
<keyword evidence="5 7" id="KW-1133">Transmembrane helix</keyword>
<evidence type="ECO:0000313" key="11">
    <source>
        <dbReference type="EMBL" id="MCQ8184986.1"/>
    </source>
</evidence>
<keyword evidence="7" id="KW-0813">Transport</keyword>
<evidence type="ECO:0000256" key="3">
    <source>
        <dbReference type="ARBA" id="ARBA00022475"/>
    </source>
</evidence>
<comment type="similarity">
    <text evidence="2 7">Belongs to the MscS (TC 1.A.23) family.</text>
</comment>
<comment type="caution">
    <text evidence="7">Lacks conserved residue(s) required for the propagation of feature annotation.</text>
</comment>
<comment type="function">
    <text evidence="7">Mechanosensitive channel that participates in the regulation of osmotic pressure changes within the cell, opening in response to stretch forces in the membrane lipid bilayer, without the need for other proteins. Contributes to normal resistance to hypoosmotic shock. Forms an ion channel of 1.0 nanosiemens conductance with a slight preference for anions.</text>
</comment>
<comment type="subcellular location">
    <subcellularLocation>
        <location evidence="7">Cell inner membrane</location>
        <topology evidence="7">Multi-pass membrane protein</topology>
    </subcellularLocation>
    <subcellularLocation>
        <location evidence="1">Cell membrane</location>
        <topology evidence="1">Multi-pass membrane protein</topology>
    </subcellularLocation>
</comment>
<comment type="caution">
    <text evidence="11">The sequence shown here is derived from an EMBL/GenBank/DDBJ whole genome shotgun (WGS) entry which is preliminary data.</text>
</comment>
<dbReference type="Gene3D" id="2.30.30.60">
    <property type="match status" value="1"/>
</dbReference>
<evidence type="ECO:0000256" key="6">
    <source>
        <dbReference type="ARBA" id="ARBA00023136"/>
    </source>
</evidence>
<evidence type="ECO:0000313" key="12">
    <source>
        <dbReference type="Proteomes" id="UP001142610"/>
    </source>
</evidence>
<dbReference type="Gene3D" id="1.10.287.1260">
    <property type="match status" value="1"/>
</dbReference>
<feature type="domain" description="Mechanosensitive ion channel MscS" evidence="9">
    <location>
        <begin position="149"/>
        <end position="211"/>
    </location>
</feature>
<evidence type="ECO:0000256" key="8">
    <source>
        <dbReference type="SAM" id="MobiDB-lite"/>
    </source>
</evidence>
<evidence type="ECO:0000259" key="10">
    <source>
        <dbReference type="Pfam" id="PF21082"/>
    </source>
</evidence>
<dbReference type="InterPro" id="IPR045275">
    <property type="entry name" value="MscS_archaea/bacteria_type"/>
</dbReference>
<dbReference type="Pfam" id="PF00924">
    <property type="entry name" value="MS_channel_2nd"/>
    <property type="match status" value="1"/>
</dbReference>
<dbReference type="Pfam" id="PF05552">
    <property type="entry name" value="MS_channel_1st_1"/>
    <property type="match status" value="1"/>
</dbReference>
<dbReference type="AlphaFoldDB" id="A0A9X2L8E7"/>
<keyword evidence="3" id="KW-1003">Cell membrane</keyword>
<dbReference type="EMBL" id="JANIBC010000003">
    <property type="protein sequence ID" value="MCQ8184986.1"/>
    <property type="molecule type" value="Genomic_DNA"/>
</dbReference>
<comment type="subunit">
    <text evidence="7">Homoheptamer.</text>
</comment>
<evidence type="ECO:0000256" key="1">
    <source>
        <dbReference type="ARBA" id="ARBA00004651"/>
    </source>
</evidence>
<keyword evidence="12" id="KW-1185">Reference proteome</keyword>
<dbReference type="InterPro" id="IPR010920">
    <property type="entry name" value="LSM_dom_sf"/>
</dbReference>
<keyword evidence="7" id="KW-0406">Ion transport</keyword>
<evidence type="ECO:0000259" key="9">
    <source>
        <dbReference type="Pfam" id="PF00924"/>
    </source>
</evidence>
<dbReference type="PANTHER" id="PTHR30221:SF1">
    <property type="entry name" value="SMALL-CONDUCTANCE MECHANOSENSITIVE CHANNEL"/>
    <property type="match status" value="1"/>
</dbReference>
<dbReference type="InterPro" id="IPR023408">
    <property type="entry name" value="MscS_beta-dom_sf"/>
</dbReference>
<dbReference type="Gene3D" id="3.30.70.100">
    <property type="match status" value="1"/>
</dbReference>
<feature type="transmembrane region" description="Helical" evidence="7">
    <location>
        <begin position="54"/>
        <end position="79"/>
    </location>
</feature>
<gene>
    <name evidence="11" type="ORF">NOG11_06235</name>
</gene>
<dbReference type="InterPro" id="IPR049278">
    <property type="entry name" value="MS_channel_C"/>
</dbReference>
<keyword evidence="7" id="KW-0407">Ion channel</keyword>
<reference evidence="11" key="1">
    <citation type="submission" date="2022-07" db="EMBL/GenBank/DDBJ databases">
        <title>Parvularcula maris sp. nov., an algicidal bacterium isolated from seawater.</title>
        <authorList>
            <person name="Li F."/>
        </authorList>
    </citation>
    <scope>NUCLEOTIDE SEQUENCE</scope>
    <source>
        <strain evidence="11">BGMRC 0090</strain>
    </source>
</reference>
<evidence type="ECO:0000256" key="2">
    <source>
        <dbReference type="ARBA" id="ARBA00008017"/>
    </source>
</evidence>
<proteinExistence type="inferred from homology"/>
<accession>A0A9X2L8E7</accession>
<dbReference type="InterPro" id="IPR008910">
    <property type="entry name" value="MSC_TM_helix"/>
</dbReference>
<dbReference type="Pfam" id="PF21082">
    <property type="entry name" value="MS_channel_3rd"/>
    <property type="match status" value="1"/>
</dbReference>
<dbReference type="SUPFAM" id="SSF82861">
    <property type="entry name" value="Mechanosensitive channel protein MscS (YggB), transmembrane region"/>
    <property type="match status" value="1"/>
</dbReference>
<feature type="transmembrane region" description="Helical" evidence="7">
    <location>
        <begin position="133"/>
        <end position="151"/>
    </location>
</feature>
<evidence type="ECO:0000256" key="4">
    <source>
        <dbReference type="ARBA" id="ARBA00022692"/>
    </source>
</evidence>
<name>A0A9X2L8E7_9PROT</name>
<dbReference type="PANTHER" id="PTHR30221">
    <property type="entry name" value="SMALL-CONDUCTANCE MECHANOSENSITIVE CHANNEL"/>
    <property type="match status" value="1"/>
</dbReference>
<keyword evidence="4 7" id="KW-0812">Transmembrane</keyword>
<sequence>MQEQQAPAPENPNAPLPEESPSGEDAPLDEALKPTEISSFSDFTTYLFDRFESYVTGAIALAPKLIIAAIILALTWLVARGVRFVAGWITHRTHARQSLTDLAKTLSGLLVWFFGGFSALAVIFPSINPSSLLAGLGVGGIVIGIAFQDIFKNFMAGVLILARKTMSIGDYISSGDVEGRIERITLRDTYLRRVDRELVLVPNAYLFENPVRVWTDPDHRRYDVVVGVGYGENVAEARQVIEKAVSTLEFGSANKPQVFAAEFADSSINFNVRWWAEPEPLDMHRSRDQVVQAIKEALDGAGIEIPFPYRTLTFAEGLRIDGGPKDEEKQQDAEAAE</sequence>
<dbReference type="InterPro" id="IPR006685">
    <property type="entry name" value="MscS_channel_2nd"/>
</dbReference>
<protein>
    <recommendedName>
        <fullName evidence="7">Small-conductance mechanosensitive channel</fullName>
    </recommendedName>
</protein>
<dbReference type="Proteomes" id="UP001142610">
    <property type="component" value="Unassembled WGS sequence"/>
</dbReference>
<evidence type="ECO:0000256" key="7">
    <source>
        <dbReference type="RuleBase" id="RU369025"/>
    </source>
</evidence>
<evidence type="ECO:0000256" key="5">
    <source>
        <dbReference type="ARBA" id="ARBA00022989"/>
    </source>
</evidence>
<dbReference type="InterPro" id="IPR011066">
    <property type="entry name" value="MscS_channel_C_sf"/>
</dbReference>
<dbReference type="SUPFAM" id="SSF50182">
    <property type="entry name" value="Sm-like ribonucleoproteins"/>
    <property type="match status" value="1"/>
</dbReference>
<feature type="domain" description="Mechanosensitive ion channel MscS C-terminal" evidence="10">
    <location>
        <begin position="224"/>
        <end position="305"/>
    </location>
</feature>
<keyword evidence="6 7" id="KW-0472">Membrane</keyword>
<feature type="transmembrane region" description="Helical" evidence="7">
    <location>
        <begin position="106"/>
        <end position="127"/>
    </location>
</feature>
<keyword evidence="7" id="KW-0997">Cell inner membrane</keyword>
<dbReference type="RefSeq" id="WP_256618847.1">
    <property type="nucleotide sequence ID" value="NZ_JANIBC010000003.1"/>
</dbReference>
<dbReference type="GO" id="GO:0008381">
    <property type="term" value="F:mechanosensitive monoatomic ion channel activity"/>
    <property type="evidence" value="ECO:0007669"/>
    <property type="project" value="InterPro"/>
</dbReference>
<organism evidence="11 12">
    <name type="scientific">Parvularcula maris</name>
    <dbReference type="NCBI Taxonomy" id="2965077"/>
    <lineage>
        <taxon>Bacteria</taxon>
        <taxon>Pseudomonadati</taxon>
        <taxon>Pseudomonadota</taxon>
        <taxon>Alphaproteobacteria</taxon>
        <taxon>Parvularculales</taxon>
        <taxon>Parvularculaceae</taxon>
        <taxon>Parvularcula</taxon>
    </lineage>
</organism>
<feature type="region of interest" description="Disordered" evidence="8">
    <location>
        <begin position="1"/>
        <end position="28"/>
    </location>
</feature>